<feature type="compositionally biased region" description="Polar residues" evidence="1">
    <location>
        <begin position="116"/>
        <end position="133"/>
    </location>
</feature>
<protein>
    <submittedName>
        <fullName evidence="2">Uncharacterized protein</fullName>
    </submittedName>
</protein>
<feature type="compositionally biased region" description="Low complexity" evidence="1">
    <location>
        <begin position="59"/>
        <end position="76"/>
    </location>
</feature>
<reference evidence="2" key="2">
    <citation type="submission" date="2021-08" db="EMBL/GenBank/DDBJ databases">
        <authorList>
            <person name="Gostincar C."/>
            <person name="Sun X."/>
            <person name="Song Z."/>
            <person name="Gunde-Cimerman N."/>
        </authorList>
    </citation>
    <scope>NUCLEOTIDE SEQUENCE</scope>
    <source>
        <strain evidence="2">EXF-9298</strain>
    </source>
</reference>
<feature type="compositionally biased region" description="Basic residues" evidence="1">
    <location>
        <begin position="42"/>
        <end position="51"/>
    </location>
</feature>
<comment type="caution">
    <text evidence="2">The sequence shown here is derived from an EMBL/GenBank/DDBJ whole genome shotgun (WGS) entry which is preliminary data.</text>
</comment>
<dbReference type="AlphaFoldDB" id="A0A9P8G3Z9"/>
<evidence type="ECO:0000313" key="3">
    <source>
        <dbReference type="Proteomes" id="UP000729357"/>
    </source>
</evidence>
<sequence length="374" mass="41033">MVTTRNDALKERRVTRRSTAAAKAGSSGIAKRYATTTDQNIRRRTTTKKNQKTVAAKQSVSKPTTSTNTSPTVDVSATPTFRPTTRSMTKNTMDLINIATPQPPTKPGKGSARHAQPSSKQVPTKPSINKATTSKNKGSSVSKVNKTPIKSSNEASSRPHTRQMTNSGITLPTSQPSSDPLAPSRTQKMPNTAKATATLSRRPTTRSTNNVLSPERNSPSLPEPTVTTTTDPDPVPEPENEISEEQQATQEVADDYVGPSPNFREDGLYYVAENQMSVWARANRRLLRSALQSTTSWAELTHGQRREVLRCYEAVSFGLVRDYQEFLDLPLSHGVWTDTIHRGWAIIEAAGEWFDLMAGIMEPGEEGEDDDSHN</sequence>
<dbReference type="Proteomes" id="UP000729357">
    <property type="component" value="Unassembled WGS sequence"/>
</dbReference>
<dbReference type="EMBL" id="JAHFXS010000004">
    <property type="protein sequence ID" value="KAG9991267.1"/>
    <property type="molecule type" value="Genomic_DNA"/>
</dbReference>
<feature type="compositionally biased region" description="Low complexity" evidence="1">
    <location>
        <begin position="134"/>
        <end position="146"/>
    </location>
</feature>
<name>A0A9P8G3Z9_AURME</name>
<feature type="compositionally biased region" description="Polar residues" evidence="1">
    <location>
        <begin position="77"/>
        <end position="94"/>
    </location>
</feature>
<feature type="compositionally biased region" description="Acidic residues" evidence="1">
    <location>
        <begin position="234"/>
        <end position="244"/>
    </location>
</feature>
<evidence type="ECO:0000256" key="1">
    <source>
        <dbReference type="SAM" id="MobiDB-lite"/>
    </source>
</evidence>
<reference evidence="2" key="1">
    <citation type="journal article" date="2021" name="J Fungi (Basel)">
        <title>Virulence traits and population genomics of the black yeast Aureobasidium melanogenum.</title>
        <authorList>
            <person name="Cernosa A."/>
            <person name="Sun X."/>
            <person name="Gostincar C."/>
            <person name="Fang C."/>
            <person name="Gunde-Cimerman N."/>
            <person name="Song Z."/>
        </authorList>
    </citation>
    <scope>NUCLEOTIDE SEQUENCE</scope>
    <source>
        <strain evidence="2">EXF-9298</strain>
    </source>
</reference>
<keyword evidence="3" id="KW-1185">Reference proteome</keyword>
<organism evidence="2 3">
    <name type="scientific">Aureobasidium melanogenum</name>
    <name type="common">Aureobasidium pullulans var. melanogenum</name>
    <dbReference type="NCBI Taxonomy" id="46634"/>
    <lineage>
        <taxon>Eukaryota</taxon>
        <taxon>Fungi</taxon>
        <taxon>Dikarya</taxon>
        <taxon>Ascomycota</taxon>
        <taxon>Pezizomycotina</taxon>
        <taxon>Dothideomycetes</taxon>
        <taxon>Dothideomycetidae</taxon>
        <taxon>Dothideales</taxon>
        <taxon>Saccotheciaceae</taxon>
        <taxon>Aureobasidium</taxon>
    </lineage>
</organism>
<feature type="compositionally biased region" description="Polar residues" evidence="1">
    <location>
        <begin position="148"/>
        <end position="220"/>
    </location>
</feature>
<feature type="region of interest" description="Disordered" evidence="1">
    <location>
        <begin position="1"/>
        <end position="259"/>
    </location>
</feature>
<evidence type="ECO:0000313" key="2">
    <source>
        <dbReference type="EMBL" id="KAG9991267.1"/>
    </source>
</evidence>
<proteinExistence type="predicted"/>
<feature type="non-terminal residue" evidence="2">
    <location>
        <position position="1"/>
    </location>
</feature>
<feature type="compositionally biased region" description="Low complexity" evidence="1">
    <location>
        <begin position="223"/>
        <end position="232"/>
    </location>
</feature>
<accession>A0A9P8G3Z9</accession>
<gene>
    <name evidence="2" type="ORF">KCU98_g543</name>
</gene>
<feature type="compositionally biased region" description="Low complexity" evidence="1">
    <location>
        <begin position="17"/>
        <end position="32"/>
    </location>
</feature>